<sequence>MFQFDVYYNRRTLRHFPHFSLSKHNGWRSSLPQRVLTFFPLVIFALVITIAGNGCTQSPSSKVSSGAITGTVRLGPHVPLWMMHGTLTVVVYMKGSTSPAYLPVALEEFYHPTFPVPFRITQKNVRLSGIDLKGNVRLVAKLTIDSGSPLVASGTYTGATAGEVAVGGPPVNLLVDTPAPR</sequence>
<organism evidence="2">
    <name type="scientific">Leptospirillum sp. Group II '5-way CG'</name>
    <dbReference type="NCBI Taxonomy" id="419541"/>
    <lineage>
        <taxon>Bacteria</taxon>
        <taxon>Pseudomonadati</taxon>
        <taxon>Nitrospirota</taxon>
        <taxon>Nitrospiria</taxon>
        <taxon>Nitrospirales</taxon>
        <taxon>Nitrospiraceae</taxon>
        <taxon>Leptospirillum</taxon>
    </lineage>
</organism>
<evidence type="ECO:0000313" key="2">
    <source>
        <dbReference type="EMBL" id="EDZ40054.1"/>
    </source>
</evidence>
<reference evidence="2" key="1">
    <citation type="journal article" date="2004" name="Nature">
        <title>Community structure and metabolism through reconstruction of microbial genomes from the environment.</title>
        <authorList>
            <person name="Tyson G.W."/>
            <person name="Chapman J."/>
            <person name="Hugenholtz P."/>
            <person name="Allen E.E."/>
            <person name="Ram R.J."/>
            <person name="Richardson P.M."/>
            <person name="Solovyev V.V."/>
            <person name="Rubin E.M."/>
            <person name="Rokhsar D.S."/>
            <person name="Banfield J.F."/>
        </authorList>
    </citation>
    <scope>NUCLEOTIDE SEQUENCE [LARGE SCALE GENOMIC DNA]</scope>
</reference>
<protein>
    <submittedName>
        <fullName evidence="2">Uncharacterized protein</fullName>
    </submittedName>
</protein>
<accession>B6AKB6</accession>
<keyword evidence="1" id="KW-0472">Membrane</keyword>
<proteinExistence type="predicted"/>
<keyword evidence="1" id="KW-1133">Transmembrane helix</keyword>
<dbReference type="EMBL" id="DS995259">
    <property type="protein sequence ID" value="EDZ40054.1"/>
    <property type="molecule type" value="Genomic_DNA"/>
</dbReference>
<evidence type="ECO:0000256" key="1">
    <source>
        <dbReference type="SAM" id="Phobius"/>
    </source>
</evidence>
<name>B6AKB6_9BACT</name>
<gene>
    <name evidence="2" type="ORF">CGL2_11111075</name>
</gene>
<dbReference type="AlphaFoldDB" id="B6AKB6"/>
<feature type="transmembrane region" description="Helical" evidence="1">
    <location>
        <begin position="35"/>
        <end position="54"/>
    </location>
</feature>
<keyword evidence="1" id="KW-0812">Transmembrane</keyword>
<reference evidence="2" key="2">
    <citation type="journal article" date="2008" name="PLoS Biol.">
        <title>Population genomic analysis of strain variation in Leptospirillum group II bacteria involved in acid mine drainage formation.</title>
        <authorList>
            <person name="Simmons S.L."/>
            <person name="Dibartolo G."/>
            <person name="Denef V.J."/>
            <person name="Goltsman D.S."/>
            <person name="Thelen M.P."/>
            <person name="Banfield J.F."/>
        </authorList>
    </citation>
    <scope>NUCLEOTIDE SEQUENCE [LARGE SCALE GENOMIC DNA]</scope>
</reference>